<dbReference type="PRINTS" id="PR00039">
    <property type="entry name" value="HTHLYSR"/>
</dbReference>
<dbReference type="SUPFAM" id="SSF46785">
    <property type="entry name" value="Winged helix' DNA-binding domain"/>
    <property type="match status" value="1"/>
</dbReference>
<dbReference type="PANTHER" id="PTHR30419:SF28">
    <property type="entry name" value="HTH-TYPE TRANSCRIPTIONAL REGULATOR BSDA"/>
    <property type="match status" value="1"/>
</dbReference>
<evidence type="ECO:0000256" key="3">
    <source>
        <dbReference type="ARBA" id="ARBA00023125"/>
    </source>
</evidence>
<evidence type="ECO:0000256" key="1">
    <source>
        <dbReference type="ARBA" id="ARBA00009437"/>
    </source>
</evidence>
<keyword evidence="3" id="KW-0238">DNA-binding</keyword>
<dbReference type="Proteomes" id="UP000886721">
    <property type="component" value="Unassembled WGS sequence"/>
</dbReference>
<dbReference type="FunFam" id="1.10.10.10:FF:000001">
    <property type="entry name" value="LysR family transcriptional regulator"/>
    <property type="match status" value="1"/>
</dbReference>
<comment type="caution">
    <text evidence="6">The sequence shown here is derived from an EMBL/GenBank/DDBJ whole genome shotgun (WGS) entry which is preliminary data.</text>
</comment>
<accession>A0A9D1WVU9</accession>
<evidence type="ECO:0000256" key="4">
    <source>
        <dbReference type="ARBA" id="ARBA00023163"/>
    </source>
</evidence>
<proteinExistence type="inferred from homology"/>
<dbReference type="InterPro" id="IPR005119">
    <property type="entry name" value="LysR_subst-bd"/>
</dbReference>
<reference evidence="6" key="2">
    <citation type="submission" date="2021-04" db="EMBL/GenBank/DDBJ databases">
        <authorList>
            <person name="Gilroy R."/>
        </authorList>
    </citation>
    <scope>NUCLEOTIDE SEQUENCE</scope>
    <source>
        <strain evidence="6">CHK191-13928</strain>
    </source>
</reference>
<reference evidence="6" key="1">
    <citation type="journal article" date="2021" name="PeerJ">
        <title>Extensive microbial diversity within the chicken gut microbiome revealed by metagenomics and culture.</title>
        <authorList>
            <person name="Gilroy R."/>
            <person name="Ravi A."/>
            <person name="Getino M."/>
            <person name="Pursley I."/>
            <person name="Horton D.L."/>
            <person name="Alikhan N.F."/>
            <person name="Baker D."/>
            <person name="Gharbi K."/>
            <person name="Hall N."/>
            <person name="Watson M."/>
            <person name="Adriaenssens E.M."/>
            <person name="Foster-Nyarko E."/>
            <person name="Jarju S."/>
            <person name="Secka A."/>
            <person name="Antonio M."/>
            <person name="Oren A."/>
            <person name="Chaudhuri R.R."/>
            <person name="La Ragione R."/>
            <person name="Hildebrand F."/>
            <person name="Pallen M.J."/>
        </authorList>
    </citation>
    <scope>NUCLEOTIDE SEQUENCE</scope>
    <source>
        <strain evidence="6">CHK191-13928</strain>
    </source>
</reference>
<sequence>MIQTSKYTVFCRVVELGSFSLAAEELGYTQSSVSQKVLSLEEELGVTLLLRQKNRLELTSDGENLYPFIQAIYAAEKNLSGKKKEIEGLESSVVSIAAWSSVSRLYLPILMKTFQEKYPSVEFKLLQGGYEVNAAAVRAREADLGFISTDTAEDLEYDILYEDELLAVLPSNHPLAEKDIVSVKDLAKEPFILMDELGYSYPLAAFKDAGVQPRNLKLTVYDDYAVMEMVRQDLGVSMLYERILRGFDDGLIIRPIKERPKRNVAICWKDRKTLSLASRKFLEHVEDSNIFVFN</sequence>
<dbReference type="AlphaFoldDB" id="A0A9D1WVU9"/>
<dbReference type="InterPro" id="IPR050950">
    <property type="entry name" value="HTH-type_LysR_regulators"/>
</dbReference>
<keyword evidence="4" id="KW-0804">Transcription</keyword>
<dbReference type="GO" id="GO:0005829">
    <property type="term" value="C:cytosol"/>
    <property type="evidence" value="ECO:0007669"/>
    <property type="project" value="TreeGrafter"/>
</dbReference>
<evidence type="ECO:0000313" key="7">
    <source>
        <dbReference type="Proteomes" id="UP000886721"/>
    </source>
</evidence>
<evidence type="ECO:0000259" key="5">
    <source>
        <dbReference type="PROSITE" id="PS50931"/>
    </source>
</evidence>
<organism evidence="6 7">
    <name type="scientific">Candidatus Anaerostipes excrementavium</name>
    <dbReference type="NCBI Taxonomy" id="2838463"/>
    <lineage>
        <taxon>Bacteria</taxon>
        <taxon>Bacillati</taxon>
        <taxon>Bacillota</taxon>
        <taxon>Clostridia</taxon>
        <taxon>Lachnospirales</taxon>
        <taxon>Lachnospiraceae</taxon>
        <taxon>Anaerostipes</taxon>
    </lineage>
</organism>
<dbReference type="Gene3D" id="3.40.190.290">
    <property type="match status" value="1"/>
</dbReference>
<dbReference type="GO" id="GO:0003677">
    <property type="term" value="F:DNA binding"/>
    <property type="evidence" value="ECO:0007669"/>
    <property type="project" value="UniProtKB-KW"/>
</dbReference>
<dbReference type="InterPro" id="IPR036390">
    <property type="entry name" value="WH_DNA-bd_sf"/>
</dbReference>
<dbReference type="Gene3D" id="1.10.10.10">
    <property type="entry name" value="Winged helix-like DNA-binding domain superfamily/Winged helix DNA-binding domain"/>
    <property type="match status" value="1"/>
</dbReference>
<protein>
    <submittedName>
        <fullName evidence="6">LysR family transcriptional regulator</fullName>
    </submittedName>
</protein>
<dbReference type="Pfam" id="PF03466">
    <property type="entry name" value="LysR_substrate"/>
    <property type="match status" value="1"/>
</dbReference>
<dbReference type="CDD" id="cd05466">
    <property type="entry name" value="PBP2_LTTR_substrate"/>
    <property type="match status" value="1"/>
</dbReference>
<dbReference type="SUPFAM" id="SSF53850">
    <property type="entry name" value="Periplasmic binding protein-like II"/>
    <property type="match status" value="1"/>
</dbReference>
<dbReference type="Pfam" id="PF00126">
    <property type="entry name" value="HTH_1"/>
    <property type="match status" value="1"/>
</dbReference>
<gene>
    <name evidence="6" type="ORF">H9735_07725</name>
</gene>
<keyword evidence="2" id="KW-0805">Transcription regulation</keyword>
<name>A0A9D1WVU9_9FIRM</name>
<evidence type="ECO:0000313" key="6">
    <source>
        <dbReference type="EMBL" id="HIX67986.1"/>
    </source>
</evidence>
<dbReference type="InterPro" id="IPR036388">
    <property type="entry name" value="WH-like_DNA-bd_sf"/>
</dbReference>
<comment type="similarity">
    <text evidence="1">Belongs to the LysR transcriptional regulatory family.</text>
</comment>
<dbReference type="GO" id="GO:0003700">
    <property type="term" value="F:DNA-binding transcription factor activity"/>
    <property type="evidence" value="ECO:0007669"/>
    <property type="project" value="InterPro"/>
</dbReference>
<feature type="domain" description="HTH lysR-type" evidence="5">
    <location>
        <begin position="9"/>
        <end position="59"/>
    </location>
</feature>
<dbReference type="InterPro" id="IPR000847">
    <property type="entry name" value="LysR_HTH_N"/>
</dbReference>
<dbReference type="PANTHER" id="PTHR30419">
    <property type="entry name" value="HTH-TYPE TRANSCRIPTIONAL REGULATOR YBHD"/>
    <property type="match status" value="1"/>
</dbReference>
<evidence type="ECO:0000256" key="2">
    <source>
        <dbReference type="ARBA" id="ARBA00023015"/>
    </source>
</evidence>
<dbReference type="EMBL" id="DXEM01000027">
    <property type="protein sequence ID" value="HIX67986.1"/>
    <property type="molecule type" value="Genomic_DNA"/>
</dbReference>
<dbReference type="PROSITE" id="PS50931">
    <property type="entry name" value="HTH_LYSR"/>
    <property type="match status" value="1"/>
</dbReference>